<evidence type="ECO:0000313" key="1">
    <source>
        <dbReference type="EMBL" id="JAP11256.1"/>
    </source>
</evidence>
<reference evidence="1" key="1">
    <citation type="submission" date="2015-12" db="EMBL/GenBank/DDBJ databases">
        <title>Gene expression during late stages of embryo sac development: a critical building block for successful pollen-pistil interactions.</title>
        <authorList>
            <person name="Liu Y."/>
            <person name="Joly V."/>
            <person name="Sabar M."/>
            <person name="Matton D.P."/>
        </authorList>
    </citation>
    <scope>NUCLEOTIDE SEQUENCE</scope>
</reference>
<organism evidence="1">
    <name type="scientific">Solanum chacoense</name>
    <name type="common">Chaco potato</name>
    <dbReference type="NCBI Taxonomy" id="4108"/>
    <lineage>
        <taxon>Eukaryota</taxon>
        <taxon>Viridiplantae</taxon>
        <taxon>Streptophyta</taxon>
        <taxon>Embryophyta</taxon>
        <taxon>Tracheophyta</taxon>
        <taxon>Spermatophyta</taxon>
        <taxon>Magnoliopsida</taxon>
        <taxon>eudicotyledons</taxon>
        <taxon>Gunneridae</taxon>
        <taxon>Pentapetalae</taxon>
        <taxon>asterids</taxon>
        <taxon>lamiids</taxon>
        <taxon>Solanales</taxon>
        <taxon>Solanaceae</taxon>
        <taxon>Solanoideae</taxon>
        <taxon>Solaneae</taxon>
        <taxon>Solanum</taxon>
    </lineage>
</organism>
<dbReference type="EMBL" id="GEDG01031652">
    <property type="protein sequence ID" value="JAP11256.1"/>
    <property type="molecule type" value="Transcribed_RNA"/>
</dbReference>
<name>A0A0V0GT37_SOLCH</name>
<accession>A0A0V0GT37</accession>
<dbReference type="AlphaFoldDB" id="A0A0V0GT37"/>
<protein>
    <submittedName>
        <fullName evidence="1">Putative ovule protein</fullName>
    </submittedName>
</protein>
<proteinExistence type="predicted"/>
<sequence length="68" mass="7920">MICKLQHKHPYFFSGFSDHISLCLCKLVISIHKLDTFTVYVSMFLFENASANNCLSQRIILARYIFAM</sequence>